<keyword evidence="2 3" id="KW-0808">Transferase</keyword>
<comment type="similarity">
    <text evidence="1 3">Belongs to the UDP-glycosyltransferase family.</text>
</comment>
<dbReference type="PANTHER" id="PTHR48050">
    <property type="entry name" value="STEROL 3-BETA-GLUCOSYLTRANSFERASE"/>
    <property type="match status" value="1"/>
</dbReference>
<dbReference type="InterPro" id="IPR035595">
    <property type="entry name" value="UDP_glycos_trans_CS"/>
</dbReference>
<dbReference type="SUPFAM" id="SSF53756">
    <property type="entry name" value="UDP-Glycosyltransferase/glycogen phosphorylase"/>
    <property type="match status" value="1"/>
</dbReference>
<evidence type="ECO:0000256" key="1">
    <source>
        <dbReference type="ARBA" id="ARBA00009995"/>
    </source>
</evidence>
<evidence type="ECO:0000313" key="4">
    <source>
        <dbReference type="EMBL" id="BDS14915.1"/>
    </source>
</evidence>
<name>A0A915YKJ1_9BACT</name>
<dbReference type="InterPro" id="IPR050426">
    <property type="entry name" value="Glycosyltransferase_28"/>
</dbReference>
<dbReference type="AlphaFoldDB" id="A0A915YKJ1"/>
<evidence type="ECO:0000256" key="2">
    <source>
        <dbReference type="ARBA" id="ARBA00022679"/>
    </source>
</evidence>
<dbReference type="PROSITE" id="PS00375">
    <property type="entry name" value="UDPGT"/>
    <property type="match status" value="1"/>
</dbReference>
<dbReference type="FunFam" id="3.40.50.2000:FF:000072">
    <property type="entry name" value="Glycosyl transferase"/>
    <property type="match status" value="1"/>
</dbReference>
<accession>A0A915YKJ1</accession>
<keyword evidence="3" id="KW-0328">Glycosyltransferase</keyword>
<dbReference type="GO" id="GO:0008194">
    <property type="term" value="F:UDP-glycosyltransferase activity"/>
    <property type="evidence" value="ECO:0007669"/>
    <property type="project" value="InterPro"/>
</dbReference>
<organism evidence="4 5">
    <name type="scientific">Aureispira anguillae</name>
    <dbReference type="NCBI Taxonomy" id="2864201"/>
    <lineage>
        <taxon>Bacteria</taxon>
        <taxon>Pseudomonadati</taxon>
        <taxon>Bacteroidota</taxon>
        <taxon>Saprospiria</taxon>
        <taxon>Saprospirales</taxon>
        <taxon>Saprospiraceae</taxon>
        <taxon>Aureispira</taxon>
    </lineage>
</organism>
<evidence type="ECO:0008006" key="6">
    <source>
        <dbReference type="Google" id="ProtNLM"/>
    </source>
</evidence>
<dbReference type="RefSeq" id="WP_264790117.1">
    <property type="nucleotide sequence ID" value="NZ_AP026867.1"/>
</dbReference>
<dbReference type="KEGG" id="aup:AsAng_0056970"/>
<dbReference type="CDD" id="cd03784">
    <property type="entry name" value="GT1_Gtf-like"/>
    <property type="match status" value="1"/>
</dbReference>
<sequence>MKPKGLFFNIPGYGHVNPTLPMVKELVDRGEQIDYCCTEEFRAMIERTGARFIPLPEDMVYVTNEKFNLLEIFAELIERCYYILPALEQLITQEGYEYLLVDMYTPWGRLLAEKLNLPIMVFFPSFALHPKLKEPFHSKWQLVTSFGTSFTNGLRLNKFYKKIQKEHAVPTVNFLDYLVAEIDAPCITFTAQEFQPQRALFSKNYLFTGPNINVDVRLPDLNFPMEKLEGKTVIYISLGSVVVRRDFIKTCIKAFDGSDYVVVLNISKSYKKEEFVAPSNVILCNFAPQLEILAKADLFVTHGGMNSTHEGIFFEVPLVVVPQGGDQFLVAQTVEYNKLGKWLNHKRLSPEKLLRTVEELIADKQTKQNLKEMSQALKNAGGYLKAADEVQAFINRALKTNN</sequence>
<dbReference type="PANTHER" id="PTHR48050:SF13">
    <property type="entry name" value="STEROL 3-BETA-GLUCOSYLTRANSFERASE UGT80A2"/>
    <property type="match status" value="1"/>
</dbReference>
<gene>
    <name evidence="4" type="ORF">AsAng_0056970</name>
</gene>
<evidence type="ECO:0000256" key="3">
    <source>
        <dbReference type="RuleBase" id="RU003718"/>
    </source>
</evidence>
<dbReference type="NCBIfam" id="TIGR01426">
    <property type="entry name" value="MGT"/>
    <property type="match status" value="1"/>
</dbReference>
<dbReference type="EMBL" id="AP026867">
    <property type="protein sequence ID" value="BDS14915.1"/>
    <property type="molecule type" value="Genomic_DNA"/>
</dbReference>
<dbReference type="Gene3D" id="3.40.50.2000">
    <property type="entry name" value="Glycogen Phosphorylase B"/>
    <property type="match status" value="2"/>
</dbReference>
<dbReference type="InterPro" id="IPR006326">
    <property type="entry name" value="UDPGT_MGT-like"/>
</dbReference>
<dbReference type="Pfam" id="PF00201">
    <property type="entry name" value="UDPGT"/>
    <property type="match status" value="1"/>
</dbReference>
<protein>
    <recommendedName>
        <fullName evidence="6">Glycosyltransferase, MGT family</fullName>
    </recommendedName>
</protein>
<dbReference type="InterPro" id="IPR002213">
    <property type="entry name" value="UDP_glucos_trans"/>
</dbReference>
<keyword evidence="5" id="KW-1185">Reference proteome</keyword>
<dbReference type="GO" id="GO:0017000">
    <property type="term" value="P:antibiotic biosynthetic process"/>
    <property type="evidence" value="ECO:0007669"/>
    <property type="project" value="UniProtKB-ARBA"/>
</dbReference>
<proteinExistence type="inferred from homology"/>
<evidence type="ECO:0000313" key="5">
    <source>
        <dbReference type="Proteomes" id="UP001060919"/>
    </source>
</evidence>
<dbReference type="Proteomes" id="UP001060919">
    <property type="component" value="Chromosome"/>
</dbReference>
<dbReference type="GO" id="GO:0016758">
    <property type="term" value="F:hexosyltransferase activity"/>
    <property type="evidence" value="ECO:0007669"/>
    <property type="project" value="InterPro"/>
</dbReference>
<reference evidence="4" key="1">
    <citation type="submission" date="2022-09" db="EMBL/GenBank/DDBJ databases">
        <title>Aureispira anguillicida sp. nov., isolated from Leptocephalus of Japanese eel Anguilla japonica.</title>
        <authorList>
            <person name="Yuasa K."/>
            <person name="Mekata T."/>
            <person name="Ikunari K."/>
        </authorList>
    </citation>
    <scope>NUCLEOTIDE SEQUENCE</scope>
    <source>
        <strain evidence="4">EL160426</strain>
    </source>
</reference>